<name>A0A4R6KN77_9ACTN</name>
<organism evidence="2 3">
    <name type="scientific">Kribbella caucasensis</name>
    <dbReference type="NCBI Taxonomy" id="2512215"/>
    <lineage>
        <taxon>Bacteria</taxon>
        <taxon>Bacillati</taxon>
        <taxon>Actinomycetota</taxon>
        <taxon>Actinomycetes</taxon>
        <taxon>Propionibacteriales</taxon>
        <taxon>Kribbellaceae</taxon>
        <taxon>Kribbella</taxon>
    </lineage>
</organism>
<reference evidence="2 3" key="1">
    <citation type="submission" date="2019-03" db="EMBL/GenBank/DDBJ databases">
        <title>Genomic Encyclopedia of Type Strains, Phase III (KMG-III): the genomes of soil and plant-associated and newly described type strains.</title>
        <authorList>
            <person name="Whitman W."/>
        </authorList>
    </citation>
    <scope>NUCLEOTIDE SEQUENCE [LARGE SCALE GENOMIC DNA]</scope>
    <source>
        <strain evidence="2 3">VKM Ac-2527</strain>
    </source>
</reference>
<feature type="compositionally biased region" description="Polar residues" evidence="1">
    <location>
        <begin position="445"/>
        <end position="457"/>
    </location>
</feature>
<evidence type="ECO:0000313" key="3">
    <source>
        <dbReference type="Proteomes" id="UP000295388"/>
    </source>
</evidence>
<keyword evidence="3" id="KW-1185">Reference proteome</keyword>
<gene>
    <name evidence="2" type="ORF">EV643_103289</name>
</gene>
<dbReference type="Proteomes" id="UP000295388">
    <property type="component" value="Unassembled WGS sequence"/>
</dbReference>
<dbReference type="AlphaFoldDB" id="A0A4R6KN77"/>
<feature type="region of interest" description="Disordered" evidence="1">
    <location>
        <begin position="402"/>
        <end position="457"/>
    </location>
</feature>
<evidence type="ECO:0000256" key="1">
    <source>
        <dbReference type="SAM" id="MobiDB-lite"/>
    </source>
</evidence>
<accession>A0A4R6KN77</accession>
<comment type="caution">
    <text evidence="2">The sequence shown here is derived from an EMBL/GenBank/DDBJ whole genome shotgun (WGS) entry which is preliminary data.</text>
</comment>
<sequence>MRATYDDLLRTARRIAVNAHRGTYANRAELMTDWRAVLAATVSHLRWLRVRLGDIGRTRWPAKVSDNSLGRLAQAIGAGADLLAMQAPSTASVLDDRDDLVAARAEVAAIALIAARGVKRQIPRATPEYRRLLALMVEFEMLARSDVRRAGLGALGCLTAGAPSAPADALSSLARSAARWERAHASAAPLTLLTRDLRSATAQLRTVCCYTSHLAAHLLAAPTADLDAGQQLDLKTLEAGLRAFEDGAIRVAMSWHRRLSDLSGQSNTPGEIASLDLQAALDRAVRPEGRLLRPEELVPNRRIAMGLLDAMDELVWSADQVARKQQYAVAGLILEGRLFVPRHEVAKLDLQYLRRPGGGSRPLQPRWVSSNLPIYFEDLTDALAWSAGHLTASAGVARRLAGTSHQARPAGDEPMRVPAPYLDVPNRTRRTTPMSTRIADPGQDPLSSTVEPPSTRS</sequence>
<evidence type="ECO:0000313" key="2">
    <source>
        <dbReference type="EMBL" id="TDO51550.1"/>
    </source>
</evidence>
<protein>
    <submittedName>
        <fullName evidence="2">Uncharacterized protein</fullName>
    </submittedName>
</protein>
<proteinExistence type="predicted"/>
<dbReference type="EMBL" id="SNWQ01000003">
    <property type="protein sequence ID" value="TDO51550.1"/>
    <property type="molecule type" value="Genomic_DNA"/>
</dbReference>